<dbReference type="PANTHER" id="PTHR43094:SF1">
    <property type="entry name" value="AMINOTRANSFERASE CLASS-III"/>
    <property type="match status" value="1"/>
</dbReference>
<proteinExistence type="inferred from homology"/>
<reference evidence="8" key="1">
    <citation type="submission" date="2016-11" db="EMBL/GenBank/DDBJ databases">
        <authorList>
            <person name="Varghese N."/>
            <person name="Submissions S."/>
        </authorList>
    </citation>
    <scope>NUCLEOTIDE SEQUENCE [LARGE SCALE GENOMIC DNA]</scope>
    <source>
        <strain evidence="8">DSM 9756</strain>
    </source>
</reference>
<evidence type="ECO:0000256" key="4">
    <source>
        <dbReference type="ARBA" id="ARBA00022679"/>
    </source>
</evidence>
<evidence type="ECO:0000256" key="1">
    <source>
        <dbReference type="ARBA" id="ARBA00001933"/>
    </source>
</evidence>
<dbReference type="AlphaFoldDB" id="A0A1M4YKX3"/>
<dbReference type="InterPro" id="IPR015422">
    <property type="entry name" value="PyrdxlP-dep_Trfase_small"/>
</dbReference>
<dbReference type="RefSeq" id="WP_084076256.1">
    <property type="nucleotide sequence ID" value="NZ_FQVB01000010.1"/>
</dbReference>
<gene>
    <name evidence="7" type="ORF">SAMN02745206_01289</name>
</gene>
<dbReference type="PROSITE" id="PS00600">
    <property type="entry name" value="AA_TRANSFER_CLASS_3"/>
    <property type="match status" value="1"/>
</dbReference>
<dbReference type="GO" id="GO:0008483">
    <property type="term" value="F:transaminase activity"/>
    <property type="evidence" value="ECO:0007669"/>
    <property type="project" value="UniProtKB-KW"/>
</dbReference>
<dbReference type="SUPFAM" id="SSF53383">
    <property type="entry name" value="PLP-dependent transferases"/>
    <property type="match status" value="1"/>
</dbReference>
<keyword evidence="4 7" id="KW-0808">Transferase</keyword>
<organism evidence="7 8">
    <name type="scientific">Desulfacinum infernum DSM 9756</name>
    <dbReference type="NCBI Taxonomy" id="1121391"/>
    <lineage>
        <taxon>Bacteria</taxon>
        <taxon>Pseudomonadati</taxon>
        <taxon>Thermodesulfobacteriota</taxon>
        <taxon>Syntrophobacteria</taxon>
        <taxon>Syntrophobacterales</taxon>
        <taxon>Syntrophobacteraceae</taxon>
        <taxon>Desulfacinum</taxon>
    </lineage>
</organism>
<keyword evidence="8" id="KW-1185">Reference proteome</keyword>
<keyword evidence="3 7" id="KW-0032">Aminotransferase</keyword>
<accession>A0A1M4YKX3</accession>
<keyword evidence="5 6" id="KW-0663">Pyridoxal phosphate</keyword>
<dbReference type="Gene3D" id="3.40.640.10">
    <property type="entry name" value="Type I PLP-dependent aspartate aminotransferase-like (Major domain)"/>
    <property type="match status" value="1"/>
</dbReference>
<dbReference type="InterPro" id="IPR049704">
    <property type="entry name" value="Aminotrans_3_PPA_site"/>
</dbReference>
<evidence type="ECO:0000256" key="2">
    <source>
        <dbReference type="ARBA" id="ARBA00008954"/>
    </source>
</evidence>
<dbReference type="InterPro" id="IPR015424">
    <property type="entry name" value="PyrdxlP-dep_Trfase"/>
</dbReference>
<protein>
    <submittedName>
        <fullName evidence="7">Aminotransferase class-III</fullName>
    </submittedName>
</protein>
<dbReference type="Gene3D" id="3.90.1150.10">
    <property type="entry name" value="Aspartate Aminotransferase, domain 1"/>
    <property type="match status" value="1"/>
</dbReference>
<comment type="cofactor">
    <cofactor evidence="1">
        <name>pyridoxal 5'-phosphate</name>
        <dbReference type="ChEBI" id="CHEBI:597326"/>
    </cofactor>
</comment>
<sequence length="449" mass="49277">MPAGHMKDHIFYRNLKKTYPVVDRGEGVYIWDKNGKRYIDGSGGACVVSIGHGVPEILEAMKEQARRICFAHGSHFTSEAALECAERLVRMAPDPALNRVYFLSGGSEAVETAVKVVRQYWREVGKPDKYKVISRWTSFHGNTTGALALGGHTGRRKHYHPLFLHTPHIEPAYCYRCPFGREPEACSLECADQLERTIKYEGPDAVAAFIAEPVVGATAGALVPRDGYWQRIREICNAYQVKLIADEVMTGVGRTGQNFCLDHWKVVPDVIVTAKGLSSGYTPLGAVIVKEEIHDAIRSGSGAFVHGHTYCQNPLSAAIGAAVLRYLEEQNLVARSERMGKVLLEKLQVLLEHPTVGDVRGLGLFAGVELVRDKKTKATFDPSLKINARVAQEAFRRGLITYPGSGGADGIHGDHILLAPPFVITESQIDDLVRILGEAIQAVEEGLED</sequence>
<dbReference type="Pfam" id="PF00202">
    <property type="entry name" value="Aminotran_3"/>
    <property type="match status" value="1"/>
</dbReference>
<evidence type="ECO:0000256" key="5">
    <source>
        <dbReference type="ARBA" id="ARBA00022898"/>
    </source>
</evidence>
<name>A0A1M4YKX3_9BACT</name>
<dbReference type="PANTHER" id="PTHR43094">
    <property type="entry name" value="AMINOTRANSFERASE"/>
    <property type="match status" value="1"/>
</dbReference>
<dbReference type="Proteomes" id="UP000184076">
    <property type="component" value="Unassembled WGS sequence"/>
</dbReference>
<dbReference type="InterPro" id="IPR005814">
    <property type="entry name" value="Aminotrans_3"/>
</dbReference>
<dbReference type="GO" id="GO:0030170">
    <property type="term" value="F:pyridoxal phosphate binding"/>
    <property type="evidence" value="ECO:0007669"/>
    <property type="project" value="InterPro"/>
</dbReference>
<comment type="similarity">
    <text evidence="2 6">Belongs to the class-III pyridoxal-phosphate-dependent aminotransferase family.</text>
</comment>
<dbReference type="EMBL" id="FQVB01000010">
    <property type="protein sequence ID" value="SHF06297.1"/>
    <property type="molecule type" value="Genomic_DNA"/>
</dbReference>
<dbReference type="FunFam" id="3.40.640.10:FF:000014">
    <property type="entry name" value="Adenosylmethionine-8-amino-7-oxononanoate aminotransferase, probable"/>
    <property type="match status" value="1"/>
</dbReference>
<dbReference type="STRING" id="1121391.SAMN02745206_01289"/>
<dbReference type="NCBIfam" id="NF005685">
    <property type="entry name" value="PRK07483.1"/>
    <property type="match status" value="1"/>
</dbReference>
<evidence type="ECO:0000256" key="3">
    <source>
        <dbReference type="ARBA" id="ARBA00022576"/>
    </source>
</evidence>
<evidence type="ECO:0000313" key="7">
    <source>
        <dbReference type="EMBL" id="SHF06297.1"/>
    </source>
</evidence>
<dbReference type="CDD" id="cd00610">
    <property type="entry name" value="OAT_like"/>
    <property type="match status" value="1"/>
</dbReference>
<dbReference type="InterPro" id="IPR015421">
    <property type="entry name" value="PyrdxlP-dep_Trfase_major"/>
</dbReference>
<evidence type="ECO:0000313" key="8">
    <source>
        <dbReference type="Proteomes" id="UP000184076"/>
    </source>
</evidence>
<evidence type="ECO:0000256" key="6">
    <source>
        <dbReference type="RuleBase" id="RU003560"/>
    </source>
</evidence>